<dbReference type="InterPro" id="IPR020930">
    <property type="entry name" value="Ribosomal_uL5_bac-type"/>
</dbReference>
<accession>A0A0G1BFY2</accession>
<dbReference type="AlphaFoldDB" id="A0A0G1BFY2"/>
<evidence type="ECO:0000259" key="6">
    <source>
        <dbReference type="Pfam" id="PF01386"/>
    </source>
</evidence>
<dbReference type="InterPro" id="IPR020057">
    <property type="entry name" value="Ribosomal_bL25_b-dom"/>
</dbReference>
<evidence type="ECO:0000259" key="7">
    <source>
        <dbReference type="Pfam" id="PF14693"/>
    </source>
</evidence>
<dbReference type="Gene3D" id="2.40.240.10">
    <property type="entry name" value="Ribosomal Protein L25, Chain P"/>
    <property type="match status" value="1"/>
</dbReference>
<dbReference type="Proteomes" id="UP000033867">
    <property type="component" value="Unassembled WGS sequence"/>
</dbReference>
<evidence type="ECO:0000256" key="3">
    <source>
        <dbReference type="ARBA" id="ARBA00022980"/>
    </source>
</evidence>
<dbReference type="SUPFAM" id="SSF50715">
    <property type="entry name" value="Ribosomal protein L25-like"/>
    <property type="match status" value="1"/>
</dbReference>
<evidence type="ECO:0000256" key="4">
    <source>
        <dbReference type="ARBA" id="ARBA00023274"/>
    </source>
</evidence>
<evidence type="ECO:0000256" key="2">
    <source>
        <dbReference type="ARBA" id="ARBA00022884"/>
    </source>
</evidence>
<dbReference type="Pfam" id="PF14693">
    <property type="entry name" value="Ribosomal_TL5_C"/>
    <property type="match status" value="1"/>
</dbReference>
<protein>
    <recommendedName>
        <fullName evidence="5">Large ribosomal subunit protein bL25</fullName>
    </recommendedName>
    <alternativeName>
        <fullName evidence="5">General stress protein CTC</fullName>
    </alternativeName>
</protein>
<dbReference type="GO" id="GO:0022625">
    <property type="term" value="C:cytosolic large ribosomal subunit"/>
    <property type="evidence" value="ECO:0007669"/>
    <property type="project" value="TreeGrafter"/>
</dbReference>
<comment type="function">
    <text evidence="5">This is one of the proteins that binds to the 5S RNA in the ribosome where it forms part of the central protuberance.</text>
</comment>
<feature type="domain" description="Large ribosomal subunit protein bL25 L25" evidence="6">
    <location>
        <begin position="7"/>
        <end position="89"/>
    </location>
</feature>
<evidence type="ECO:0000256" key="5">
    <source>
        <dbReference type="HAMAP-Rule" id="MF_01334"/>
    </source>
</evidence>
<feature type="domain" description="Large ribosomal subunit protein bL25 beta" evidence="7">
    <location>
        <begin position="98"/>
        <end position="181"/>
    </location>
</feature>
<evidence type="ECO:0000256" key="1">
    <source>
        <dbReference type="ARBA" id="ARBA00022730"/>
    </source>
</evidence>
<dbReference type="InterPro" id="IPR020056">
    <property type="entry name" value="Rbsml_bL25/Gln-tRNA_synth_N"/>
</dbReference>
<dbReference type="PANTHER" id="PTHR33284:SF1">
    <property type="entry name" value="RIBOSOMAL PROTEIN L25_GLN-TRNA SYNTHETASE, ANTI-CODON-BINDING DOMAIN-CONTAINING PROTEIN"/>
    <property type="match status" value="1"/>
</dbReference>
<comment type="caution">
    <text evidence="8">The sequence shown here is derived from an EMBL/GenBank/DDBJ whole genome shotgun (WGS) entry which is preliminary data.</text>
</comment>
<name>A0A0G1BFY2_9BACT</name>
<dbReference type="PANTHER" id="PTHR33284">
    <property type="entry name" value="RIBOSOMAL PROTEIN L25/GLN-TRNA SYNTHETASE, ANTI-CODON-BINDING DOMAIN-CONTAINING PROTEIN"/>
    <property type="match status" value="1"/>
</dbReference>
<dbReference type="InterPro" id="IPR011035">
    <property type="entry name" value="Ribosomal_bL25/Gln-tRNA_synth"/>
</dbReference>
<dbReference type="CDD" id="cd00495">
    <property type="entry name" value="Ribosomal_L25_TL5_CTC"/>
    <property type="match status" value="1"/>
</dbReference>
<dbReference type="Pfam" id="PF01386">
    <property type="entry name" value="Ribosomal_L25p"/>
    <property type="match status" value="1"/>
</dbReference>
<keyword evidence="4 5" id="KW-0687">Ribonucleoprotein</keyword>
<dbReference type="GO" id="GO:0008097">
    <property type="term" value="F:5S rRNA binding"/>
    <property type="evidence" value="ECO:0007669"/>
    <property type="project" value="InterPro"/>
</dbReference>
<dbReference type="HAMAP" id="MF_01334">
    <property type="entry name" value="Ribosomal_bL25_CTC"/>
    <property type="match status" value="1"/>
</dbReference>
<dbReference type="InterPro" id="IPR029751">
    <property type="entry name" value="Ribosomal_L25_dom"/>
</dbReference>
<keyword evidence="1 5" id="KW-0699">rRNA-binding</keyword>
<dbReference type="Gene3D" id="2.170.120.20">
    <property type="entry name" value="Ribosomal protein L25, beta domain"/>
    <property type="match status" value="1"/>
</dbReference>
<reference evidence="8 9" key="1">
    <citation type="journal article" date="2015" name="Nature">
        <title>rRNA introns, odd ribosomes, and small enigmatic genomes across a large radiation of phyla.</title>
        <authorList>
            <person name="Brown C.T."/>
            <person name="Hug L.A."/>
            <person name="Thomas B.C."/>
            <person name="Sharon I."/>
            <person name="Castelle C.J."/>
            <person name="Singh A."/>
            <person name="Wilkins M.J."/>
            <person name="Williams K.H."/>
            <person name="Banfield J.F."/>
        </authorList>
    </citation>
    <scope>NUCLEOTIDE SEQUENCE [LARGE SCALE GENOMIC DNA]</scope>
</reference>
<comment type="subunit">
    <text evidence="5">Part of the 50S ribosomal subunit; part of the 5S rRNA/L5/L18/L25 subcomplex. Contacts the 5S rRNA. Binds to the 5S rRNA independently of L5 and L18.</text>
</comment>
<evidence type="ECO:0000313" key="8">
    <source>
        <dbReference type="EMBL" id="KKS72305.1"/>
    </source>
</evidence>
<dbReference type="GO" id="GO:0006412">
    <property type="term" value="P:translation"/>
    <property type="evidence" value="ECO:0007669"/>
    <property type="project" value="UniProtKB-UniRule"/>
</dbReference>
<dbReference type="InterPro" id="IPR037121">
    <property type="entry name" value="Ribosomal_bL25_C"/>
</dbReference>
<gene>
    <name evidence="5" type="primary">rplY</name>
    <name evidence="5" type="synonym">ctc</name>
    <name evidence="8" type="ORF">UV42_C0010G0008</name>
</gene>
<keyword evidence="3 5" id="KW-0689">Ribosomal protein</keyword>
<sequence length="223" mass="24115">MTFELIVQKREAGHAQDVRDAGRIPAIVYGAGMEPVSVSVDAHVFDKLYADAGESSLIDFTVEGGQSTKVLVQDVQYDSIKDRFIHVDFRQINMNVEMHATIELHFVGESAAVKALGGTLIEQRDTLDVSCLPKDLVNHIDVDISALATFEDAIHIKDLAIPAGITIVEDADELVAKVSAPLSEDQLKAMETSQVGDVTAVEVDEKKKAEEAAAAEKADEKKA</sequence>
<keyword evidence="2 5" id="KW-0694">RNA-binding</keyword>
<proteinExistence type="inferred from homology"/>
<comment type="similarity">
    <text evidence="5">Belongs to the bacterial ribosomal protein bL25 family. CTC subfamily.</text>
</comment>
<evidence type="ECO:0000313" key="9">
    <source>
        <dbReference type="Proteomes" id="UP000033867"/>
    </source>
</evidence>
<organism evidence="8 9">
    <name type="scientific">Candidatus Magasanikbacteria bacterium GW2011_GWE2_42_7</name>
    <dbReference type="NCBI Taxonomy" id="1619052"/>
    <lineage>
        <taxon>Bacteria</taxon>
        <taxon>Candidatus Magasanikiibacteriota</taxon>
    </lineage>
</organism>
<dbReference type="GO" id="GO:0003735">
    <property type="term" value="F:structural constituent of ribosome"/>
    <property type="evidence" value="ECO:0007669"/>
    <property type="project" value="InterPro"/>
</dbReference>
<dbReference type="EMBL" id="LCEK01000010">
    <property type="protein sequence ID" value="KKS72305.1"/>
    <property type="molecule type" value="Genomic_DNA"/>
</dbReference>
<dbReference type="NCBIfam" id="TIGR00731">
    <property type="entry name" value="bL25_bact_ctc"/>
    <property type="match status" value="1"/>
</dbReference>
<dbReference type="InterPro" id="IPR001021">
    <property type="entry name" value="Ribosomal_bL25_long"/>
</dbReference>